<evidence type="ECO:0000313" key="2">
    <source>
        <dbReference type="EMBL" id="SDS50244.1"/>
    </source>
</evidence>
<reference evidence="2 3" key="1">
    <citation type="submission" date="2016-10" db="EMBL/GenBank/DDBJ databases">
        <authorList>
            <person name="de Groot N.N."/>
        </authorList>
    </citation>
    <scope>NUCLEOTIDE SEQUENCE [LARGE SCALE GENOMIC DNA]</scope>
    <source>
        <strain evidence="2 3">DSM 21800</strain>
    </source>
</reference>
<name>A0A1H1SQI7_9ACTN</name>
<sequence length="229" mass="22784">MLAALVIGLGVQSCASTQVAVPAGPGSAAPSVKPTASTHPSDKSTPSDKADKAKPSKESKPSASSTASAKADPTATKPAKPVRPKGNIKQRSEDTHKVSYESKKPLHQTARFDDGVTVAVTKVTAAKAAPVGPGEVGGAAVATTVKITNGSAAPIDLGTVSVTLSGSDGTPGIVTTGGKSAPLAGTLDVDGSSRGTYVFTLAESLRKPVTVHLQYGSGRTVLQFSGNVG</sequence>
<keyword evidence="3" id="KW-1185">Reference proteome</keyword>
<dbReference type="Proteomes" id="UP000199103">
    <property type="component" value="Chromosome I"/>
</dbReference>
<gene>
    <name evidence="2" type="ORF">SAMN04489812_2100</name>
</gene>
<feature type="region of interest" description="Disordered" evidence="1">
    <location>
        <begin position="20"/>
        <end position="99"/>
    </location>
</feature>
<protein>
    <recommendedName>
        <fullName evidence="4">DUF4352 domain-containing protein</fullName>
    </recommendedName>
</protein>
<feature type="compositionally biased region" description="Basic and acidic residues" evidence="1">
    <location>
        <begin position="90"/>
        <end position="99"/>
    </location>
</feature>
<evidence type="ECO:0008006" key="4">
    <source>
        <dbReference type="Google" id="ProtNLM"/>
    </source>
</evidence>
<dbReference type="EMBL" id="LT629772">
    <property type="protein sequence ID" value="SDS50244.1"/>
    <property type="molecule type" value="Genomic_DNA"/>
</dbReference>
<proteinExistence type="predicted"/>
<dbReference type="STRING" id="630515.SAMN04489812_2100"/>
<organism evidence="2 3">
    <name type="scientific">Microlunatus soli</name>
    <dbReference type="NCBI Taxonomy" id="630515"/>
    <lineage>
        <taxon>Bacteria</taxon>
        <taxon>Bacillati</taxon>
        <taxon>Actinomycetota</taxon>
        <taxon>Actinomycetes</taxon>
        <taxon>Propionibacteriales</taxon>
        <taxon>Propionibacteriaceae</taxon>
        <taxon>Microlunatus</taxon>
    </lineage>
</organism>
<evidence type="ECO:0000313" key="3">
    <source>
        <dbReference type="Proteomes" id="UP000199103"/>
    </source>
</evidence>
<feature type="compositionally biased region" description="Basic and acidic residues" evidence="1">
    <location>
        <begin position="40"/>
        <end position="60"/>
    </location>
</feature>
<dbReference type="OrthoDB" id="3831250at2"/>
<dbReference type="AlphaFoldDB" id="A0A1H1SQI7"/>
<dbReference type="RefSeq" id="WP_091524070.1">
    <property type="nucleotide sequence ID" value="NZ_LT629772.1"/>
</dbReference>
<evidence type="ECO:0000256" key="1">
    <source>
        <dbReference type="SAM" id="MobiDB-lite"/>
    </source>
</evidence>
<feature type="compositionally biased region" description="Low complexity" evidence="1">
    <location>
        <begin position="61"/>
        <end position="79"/>
    </location>
</feature>
<feature type="compositionally biased region" description="Low complexity" evidence="1">
    <location>
        <begin position="20"/>
        <end position="32"/>
    </location>
</feature>
<accession>A0A1H1SQI7</accession>